<dbReference type="EMBL" id="WHZY01000019">
    <property type="protein sequence ID" value="NEG79201.1"/>
    <property type="molecule type" value="Genomic_DNA"/>
</dbReference>
<accession>A0A7K3TJJ8</accession>
<gene>
    <name evidence="2" type="ORF">GFD22_09515</name>
</gene>
<proteinExistence type="predicted"/>
<evidence type="ECO:0000313" key="3">
    <source>
        <dbReference type="Proteomes" id="UP000469763"/>
    </source>
</evidence>
<protein>
    <submittedName>
        <fullName evidence="2">Multidrug MFS transporter</fullName>
    </submittedName>
</protein>
<name>A0A7K3TJJ8_9BIFI</name>
<dbReference type="InterPro" id="IPR007235">
    <property type="entry name" value="Glyco_trans_28_C"/>
</dbReference>
<dbReference type="OrthoDB" id="555447at2"/>
<feature type="domain" description="Glycosyl transferase family 28 C-terminal" evidence="1">
    <location>
        <begin position="1"/>
        <end position="117"/>
    </location>
</feature>
<dbReference type="Pfam" id="PF04101">
    <property type="entry name" value="Glyco_tran_28_C"/>
    <property type="match status" value="1"/>
</dbReference>
<reference evidence="2 3" key="1">
    <citation type="submission" date="2019-10" db="EMBL/GenBank/DDBJ databases">
        <title>Bifidobacterium from non-human primates.</title>
        <authorList>
            <person name="Modesto M."/>
        </authorList>
    </citation>
    <scope>NUCLEOTIDE SEQUENCE [LARGE SCALE GENOMIC DNA]</scope>
    <source>
        <strain evidence="2 3">TREC</strain>
    </source>
</reference>
<dbReference type="GO" id="GO:0016758">
    <property type="term" value="F:hexosyltransferase activity"/>
    <property type="evidence" value="ECO:0007669"/>
    <property type="project" value="InterPro"/>
</dbReference>
<sequence length="166" mass="19247">MIFVTVGTHEQAFNRLIRAVDELKGNGIIQEPVIMQTGYCTYEPKHCQWNKFLSYDEMKKNVDQARIVISHGGPSSFLMPLKEGKIPIVMPRKSEYNEHVNDHQVDFVQAVKKRYNNIIAVYETPQLKESIIHYNEIISKMNNGVFSHNKEFCSELEQIINTLFAE</sequence>
<dbReference type="Proteomes" id="UP000469763">
    <property type="component" value="Unassembled WGS sequence"/>
</dbReference>
<organism evidence="2 3">
    <name type="scientific">Bifidobacterium avesanii</name>
    <dbReference type="NCBI Taxonomy" id="1798157"/>
    <lineage>
        <taxon>Bacteria</taxon>
        <taxon>Bacillati</taxon>
        <taxon>Actinomycetota</taxon>
        <taxon>Actinomycetes</taxon>
        <taxon>Bifidobacteriales</taxon>
        <taxon>Bifidobacteriaceae</taxon>
        <taxon>Bifidobacterium</taxon>
    </lineage>
</organism>
<comment type="caution">
    <text evidence="2">The sequence shown here is derived from an EMBL/GenBank/DDBJ whole genome shotgun (WGS) entry which is preliminary data.</text>
</comment>
<dbReference type="RefSeq" id="WP_152351092.1">
    <property type="nucleotide sequence ID" value="NZ_WBSN01000022.1"/>
</dbReference>
<evidence type="ECO:0000313" key="2">
    <source>
        <dbReference type="EMBL" id="NEG79201.1"/>
    </source>
</evidence>
<dbReference type="AlphaFoldDB" id="A0A7K3TJJ8"/>
<evidence type="ECO:0000259" key="1">
    <source>
        <dbReference type="Pfam" id="PF04101"/>
    </source>
</evidence>
<keyword evidence="3" id="KW-1185">Reference proteome</keyword>
<dbReference type="Gene3D" id="3.40.50.2000">
    <property type="entry name" value="Glycogen Phosphorylase B"/>
    <property type="match status" value="1"/>
</dbReference>